<protein>
    <submittedName>
        <fullName evidence="2">Unannotated protein</fullName>
    </submittedName>
</protein>
<proteinExistence type="predicted"/>
<name>A0A6J6NHW4_9ZZZZ</name>
<sequence length="66" mass="7292">MAIPMAPLTEVAGRTRESTPAEPTKTPVPRSEAPKEAWPHVGMPKADEFCVVHWVVMLFIWATSFG</sequence>
<evidence type="ECO:0000313" key="2">
    <source>
        <dbReference type="EMBL" id="CAB4684205.1"/>
    </source>
</evidence>
<dbReference type="AlphaFoldDB" id="A0A6J6NHW4"/>
<evidence type="ECO:0000256" key="1">
    <source>
        <dbReference type="SAM" id="MobiDB-lite"/>
    </source>
</evidence>
<feature type="region of interest" description="Disordered" evidence="1">
    <location>
        <begin position="1"/>
        <end position="39"/>
    </location>
</feature>
<accession>A0A6J6NHW4</accession>
<dbReference type="EMBL" id="CAEZXR010000001">
    <property type="protein sequence ID" value="CAB4684205.1"/>
    <property type="molecule type" value="Genomic_DNA"/>
</dbReference>
<reference evidence="2" key="1">
    <citation type="submission" date="2020-05" db="EMBL/GenBank/DDBJ databases">
        <authorList>
            <person name="Chiriac C."/>
            <person name="Salcher M."/>
            <person name="Ghai R."/>
            <person name="Kavagutti S V."/>
        </authorList>
    </citation>
    <scope>NUCLEOTIDE SEQUENCE</scope>
</reference>
<organism evidence="2">
    <name type="scientific">freshwater metagenome</name>
    <dbReference type="NCBI Taxonomy" id="449393"/>
    <lineage>
        <taxon>unclassified sequences</taxon>
        <taxon>metagenomes</taxon>
        <taxon>ecological metagenomes</taxon>
    </lineage>
</organism>
<gene>
    <name evidence="2" type="ORF">UFOPK2579_00018</name>
</gene>